<dbReference type="InterPro" id="IPR036890">
    <property type="entry name" value="HATPase_C_sf"/>
</dbReference>
<evidence type="ECO:0000256" key="5">
    <source>
        <dbReference type="ARBA" id="ARBA00022679"/>
    </source>
</evidence>
<dbReference type="InterPro" id="IPR036097">
    <property type="entry name" value="HisK_dim/P_sf"/>
</dbReference>
<dbReference type="EC" id="2.7.13.3" evidence="3"/>
<keyword evidence="10 11" id="KW-0472">Membrane</keyword>
<keyword evidence="7 13" id="KW-0418">Kinase</keyword>
<evidence type="ECO:0000256" key="2">
    <source>
        <dbReference type="ARBA" id="ARBA00004370"/>
    </source>
</evidence>
<dbReference type="PRINTS" id="PR00344">
    <property type="entry name" value="BCTRLSENSOR"/>
</dbReference>
<dbReference type="AlphaFoldDB" id="A0A9D0ZFK3"/>
<dbReference type="Proteomes" id="UP000824262">
    <property type="component" value="Unassembled WGS sequence"/>
</dbReference>
<evidence type="ECO:0000256" key="4">
    <source>
        <dbReference type="ARBA" id="ARBA00022553"/>
    </source>
</evidence>
<keyword evidence="4" id="KW-0597">Phosphoprotein</keyword>
<dbReference type="SMART" id="SM00387">
    <property type="entry name" value="HATPase_c"/>
    <property type="match status" value="1"/>
</dbReference>
<reference evidence="13" key="2">
    <citation type="journal article" date="2021" name="PeerJ">
        <title>Extensive microbial diversity within the chicken gut microbiome revealed by metagenomics and culture.</title>
        <authorList>
            <person name="Gilroy R."/>
            <person name="Ravi A."/>
            <person name="Getino M."/>
            <person name="Pursley I."/>
            <person name="Horton D.L."/>
            <person name="Alikhan N.F."/>
            <person name="Baker D."/>
            <person name="Gharbi K."/>
            <person name="Hall N."/>
            <person name="Watson M."/>
            <person name="Adriaenssens E.M."/>
            <person name="Foster-Nyarko E."/>
            <person name="Jarju S."/>
            <person name="Secka A."/>
            <person name="Antonio M."/>
            <person name="Oren A."/>
            <person name="Chaudhuri R.R."/>
            <person name="La Ragione R."/>
            <person name="Hildebrand F."/>
            <person name="Pallen M.J."/>
        </authorList>
    </citation>
    <scope>NUCLEOTIDE SEQUENCE</scope>
    <source>
        <strain evidence="13">ChiBcolR7-354</strain>
    </source>
</reference>
<dbReference type="PANTHER" id="PTHR45436:SF5">
    <property type="entry name" value="SENSOR HISTIDINE KINASE TRCS"/>
    <property type="match status" value="1"/>
</dbReference>
<keyword evidence="8 11" id="KW-1133">Transmembrane helix</keyword>
<proteinExistence type="predicted"/>
<feature type="transmembrane region" description="Helical" evidence="11">
    <location>
        <begin position="12"/>
        <end position="32"/>
    </location>
</feature>
<feature type="transmembrane region" description="Helical" evidence="11">
    <location>
        <begin position="145"/>
        <end position="167"/>
    </location>
</feature>
<dbReference type="InterPro" id="IPR003594">
    <property type="entry name" value="HATPase_dom"/>
</dbReference>
<dbReference type="Gene3D" id="3.30.565.10">
    <property type="entry name" value="Histidine kinase-like ATPase, C-terminal domain"/>
    <property type="match status" value="1"/>
</dbReference>
<organism evidence="13 14">
    <name type="scientific">Candidatus Scatomorpha intestinavium</name>
    <dbReference type="NCBI Taxonomy" id="2840922"/>
    <lineage>
        <taxon>Bacteria</taxon>
        <taxon>Bacillati</taxon>
        <taxon>Bacillota</taxon>
        <taxon>Clostridia</taxon>
        <taxon>Eubacteriales</taxon>
        <taxon>Candidatus Scatomorpha</taxon>
    </lineage>
</organism>
<dbReference type="InterPro" id="IPR050428">
    <property type="entry name" value="TCS_sensor_his_kinase"/>
</dbReference>
<name>A0A9D0ZFK3_9FIRM</name>
<evidence type="ECO:0000256" key="8">
    <source>
        <dbReference type="ARBA" id="ARBA00022989"/>
    </source>
</evidence>
<dbReference type="FunFam" id="1.10.287.130:FF:000001">
    <property type="entry name" value="Two-component sensor histidine kinase"/>
    <property type="match status" value="1"/>
</dbReference>
<dbReference type="GO" id="GO:0000155">
    <property type="term" value="F:phosphorelay sensor kinase activity"/>
    <property type="evidence" value="ECO:0007669"/>
    <property type="project" value="InterPro"/>
</dbReference>
<evidence type="ECO:0000313" key="14">
    <source>
        <dbReference type="Proteomes" id="UP000824262"/>
    </source>
</evidence>
<dbReference type="InterPro" id="IPR004358">
    <property type="entry name" value="Sig_transdc_His_kin-like_C"/>
</dbReference>
<evidence type="ECO:0000256" key="1">
    <source>
        <dbReference type="ARBA" id="ARBA00000085"/>
    </source>
</evidence>
<protein>
    <recommendedName>
        <fullName evidence="3">histidine kinase</fullName>
        <ecNumber evidence="3">2.7.13.3</ecNumber>
    </recommendedName>
</protein>
<gene>
    <name evidence="13" type="ORF">IAB77_10240</name>
</gene>
<dbReference type="PROSITE" id="PS50109">
    <property type="entry name" value="HIS_KIN"/>
    <property type="match status" value="1"/>
</dbReference>
<dbReference type="Pfam" id="PF02518">
    <property type="entry name" value="HATPase_c"/>
    <property type="match status" value="1"/>
</dbReference>
<dbReference type="InterPro" id="IPR005467">
    <property type="entry name" value="His_kinase_dom"/>
</dbReference>
<dbReference type="Gene3D" id="1.10.287.130">
    <property type="match status" value="1"/>
</dbReference>
<accession>A0A9D0ZFK3</accession>
<sequence length="399" mass="43057">MIKRLRAKFVAINMAIVTLLLCVILALVYYFTSANLENDSINMLRSAALNPPLPVPGEVMDADVNIPFFTVQVGPGGEIIDAFGGYYDLTDSTALSTIVRNALRSPGAIGVIDEYGLRYYRSDSPGRTVLVFADISSERATLSGLLRTCVIIGVIGFAAFFGISVAFSRWAVRPVERAWDEQRKFVAAASHELKTPLTVIMTNAELMRGQGAAPPKQAESILSMSQRMKKLIEQLLTLARAENEGDSAAAAAADFSRAAESAALSLEPVCYEQGKVLSVDIEPGIKVRGDAGQLTELVEILLDNAVKYSDNGGAIAISLSSQGRRKCLLTVADEGPELPPEVIERLFTRFYRAPQTKGKPGFGLGLSIAENIVRRCRGRIWAASGGGMNSFHAELPKIE</sequence>
<dbReference type="CDD" id="cd00075">
    <property type="entry name" value="HATPase"/>
    <property type="match status" value="1"/>
</dbReference>
<comment type="caution">
    <text evidence="13">The sequence shown here is derived from an EMBL/GenBank/DDBJ whole genome shotgun (WGS) entry which is preliminary data.</text>
</comment>
<evidence type="ECO:0000256" key="9">
    <source>
        <dbReference type="ARBA" id="ARBA00023012"/>
    </source>
</evidence>
<evidence type="ECO:0000256" key="3">
    <source>
        <dbReference type="ARBA" id="ARBA00012438"/>
    </source>
</evidence>
<dbReference type="Pfam" id="PF00512">
    <property type="entry name" value="HisKA"/>
    <property type="match status" value="1"/>
</dbReference>
<evidence type="ECO:0000256" key="11">
    <source>
        <dbReference type="SAM" id="Phobius"/>
    </source>
</evidence>
<dbReference type="SUPFAM" id="SSF55874">
    <property type="entry name" value="ATPase domain of HSP90 chaperone/DNA topoisomerase II/histidine kinase"/>
    <property type="match status" value="1"/>
</dbReference>
<feature type="domain" description="Histidine kinase" evidence="12">
    <location>
        <begin position="188"/>
        <end position="399"/>
    </location>
</feature>
<comment type="subcellular location">
    <subcellularLocation>
        <location evidence="2">Membrane</location>
    </subcellularLocation>
</comment>
<evidence type="ECO:0000259" key="12">
    <source>
        <dbReference type="PROSITE" id="PS50109"/>
    </source>
</evidence>
<evidence type="ECO:0000256" key="7">
    <source>
        <dbReference type="ARBA" id="ARBA00022777"/>
    </source>
</evidence>
<keyword evidence="6 11" id="KW-0812">Transmembrane</keyword>
<dbReference type="EMBL" id="DVGA01000115">
    <property type="protein sequence ID" value="HIQ79620.1"/>
    <property type="molecule type" value="Genomic_DNA"/>
</dbReference>
<comment type="catalytic activity">
    <reaction evidence="1">
        <text>ATP + protein L-histidine = ADP + protein N-phospho-L-histidine.</text>
        <dbReference type="EC" id="2.7.13.3"/>
    </reaction>
</comment>
<evidence type="ECO:0000256" key="10">
    <source>
        <dbReference type="ARBA" id="ARBA00023136"/>
    </source>
</evidence>
<keyword evidence="9" id="KW-0902">Two-component regulatory system</keyword>
<evidence type="ECO:0000256" key="6">
    <source>
        <dbReference type="ARBA" id="ARBA00022692"/>
    </source>
</evidence>
<dbReference type="CDD" id="cd00082">
    <property type="entry name" value="HisKA"/>
    <property type="match status" value="1"/>
</dbReference>
<dbReference type="PANTHER" id="PTHR45436">
    <property type="entry name" value="SENSOR HISTIDINE KINASE YKOH"/>
    <property type="match status" value="1"/>
</dbReference>
<dbReference type="SUPFAM" id="SSF47384">
    <property type="entry name" value="Homodimeric domain of signal transducing histidine kinase"/>
    <property type="match status" value="1"/>
</dbReference>
<dbReference type="InterPro" id="IPR003661">
    <property type="entry name" value="HisK_dim/P_dom"/>
</dbReference>
<evidence type="ECO:0000313" key="13">
    <source>
        <dbReference type="EMBL" id="HIQ79620.1"/>
    </source>
</evidence>
<dbReference type="SMART" id="SM00388">
    <property type="entry name" value="HisKA"/>
    <property type="match status" value="1"/>
</dbReference>
<keyword evidence="5" id="KW-0808">Transferase</keyword>
<dbReference type="GO" id="GO:0005886">
    <property type="term" value="C:plasma membrane"/>
    <property type="evidence" value="ECO:0007669"/>
    <property type="project" value="TreeGrafter"/>
</dbReference>
<reference evidence="13" key="1">
    <citation type="submission" date="2020-10" db="EMBL/GenBank/DDBJ databases">
        <authorList>
            <person name="Gilroy R."/>
        </authorList>
    </citation>
    <scope>NUCLEOTIDE SEQUENCE</scope>
    <source>
        <strain evidence="13">ChiBcolR7-354</strain>
    </source>
</reference>